<dbReference type="OrthoDB" id="240747at2"/>
<accession>A0A517N5Q7</accession>
<evidence type="ECO:0000313" key="4">
    <source>
        <dbReference type="Proteomes" id="UP000318538"/>
    </source>
</evidence>
<feature type="compositionally biased region" description="Acidic residues" evidence="1">
    <location>
        <begin position="615"/>
        <end position="624"/>
    </location>
</feature>
<dbReference type="AlphaFoldDB" id="A0A517N5Q7"/>
<feature type="region of interest" description="Disordered" evidence="1">
    <location>
        <begin position="600"/>
        <end position="624"/>
    </location>
</feature>
<sequence precursor="true">MKFTWILLFLFSGLSVSSVHHASAQDAAAPVVIPPPPPGAAPAAKPAADDDEAEAELPWDYSPYRVLVWVVADDPRINADTMETPLRKFLDRDFSSIWRVSIADAPTAVRAAASRDIGGMTYDMLTAADPVLAVKRDHADAVRIRIASNVAEFVSRISGTKGGIDELRRRGQESGDATVGGISNQLVPVEGDATSLVELWKDASTEAVLVSRGMAQTLDNPEAKLVTPPIDGLVSKTVEDYDKVFIVRVTMNDMQNDVDVVELDTLMRFFGPVASVPVAANESVGEAVGRGLVKAFAPVVRIDDAGQKTAAGLLRASGLIVQDDSPALIHEGDVLQPMTRKNDRNNNPIMIGPIDWAYLLVTEYEDRTAKMEFYAGRAGGLQGRKNNRTFRTALKARAFGDQTQLRLHAQGDTNFPLIGYEIYEKELKSKDMTFIGRTDWNGRLMVQQTDAPLRLMYVKNGGAVLARLPMVPGLDAKVVADLRGDDLRLQAEAYIRGVQNSIIDLVAVRELYKARIRMRLQNGQMDQAEDLMEALRNQPSNEKLSNDMGKKQAVFLSMLGPRSSNQKSMIDQMFITTRELLSKHINPVLVRELEGDLIKARKNGGKLAPEKSAGDEDEGEEASG</sequence>
<dbReference type="EMBL" id="CP036525">
    <property type="protein sequence ID" value="QDT02443.1"/>
    <property type="molecule type" value="Genomic_DNA"/>
</dbReference>
<keyword evidence="4" id="KW-1185">Reference proteome</keyword>
<protein>
    <submittedName>
        <fullName evidence="3">Uncharacterized protein</fullName>
    </submittedName>
</protein>
<dbReference type="KEGG" id="rlc:K227x_08200"/>
<evidence type="ECO:0000313" key="3">
    <source>
        <dbReference type="EMBL" id="QDT02443.1"/>
    </source>
</evidence>
<keyword evidence="2" id="KW-0732">Signal</keyword>
<name>A0A517N5Q7_9BACT</name>
<proteinExistence type="predicted"/>
<dbReference type="RefSeq" id="WP_145168142.1">
    <property type="nucleotide sequence ID" value="NZ_CP036525.1"/>
</dbReference>
<reference evidence="3 4" key="1">
    <citation type="submission" date="2019-02" db="EMBL/GenBank/DDBJ databases">
        <title>Deep-cultivation of Planctomycetes and their phenomic and genomic characterization uncovers novel biology.</title>
        <authorList>
            <person name="Wiegand S."/>
            <person name="Jogler M."/>
            <person name="Boedeker C."/>
            <person name="Pinto D."/>
            <person name="Vollmers J."/>
            <person name="Rivas-Marin E."/>
            <person name="Kohn T."/>
            <person name="Peeters S.H."/>
            <person name="Heuer A."/>
            <person name="Rast P."/>
            <person name="Oberbeckmann S."/>
            <person name="Bunk B."/>
            <person name="Jeske O."/>
            <person name="Meyerdierks A."/>
            <person name="Storesund J.E."/>
            <person name="Kallscheuer N."/>
            <person name="Luecker S."/>
            <person name="Lage O.M."/>
            <person name="Pohl T."/>
            <person name="Merkel B.J."/>
            <person name="Hornburger P."/>
            <person name="Mueller R.-W."/>
            <person name="Bruemmer F."/>
            <person name="Labrenz M."/>
            <person name="Spormann A.M."/>
            <person name="Op den Camp H."/>
            <person name="Overmann J."/>
            <person name="Amann R."/>
            <person name="Jetten M.S.M."/>
            <person name="Mascher T."/>
            <person name="Medema M.H."/>
            <person name="Devos D.P."/>
            <person name="Kaster A.-K."/>
            <person name="Ovreas L."/>
            <person name="Rohde M."/>
            <person name="Galperin M.Y."/>
            <person name="Jogler C."/>
        </authorList>
    </citation>
    <scope>NUCLEOTIDE SEQUENCE [LARGE SCALE GENOMIC DNA]</scope>
    <source>
        <strain evidence="3 4">K22_7</strain>
    </source>
</reference>
<organism evidence="3 4">
    <name type="scientific">Rubripirellula lacrimiformis</name>
    <dbReference type="NCBI Taxonomy" id="1930273"/>
    <lineage>
        <taxon>Bacteria</taxon>
        <taxon>Pseudomonadati</taxon>
        <taxon>Planctomycetota</taxon>
        <taxon>Planctomycetia</taxon>
        <taxon>Pirellulales</taxon>
        <taxon>Pirellulaceae</taxon>
        <taxon>Rubripirellula</taxon>
    </lineage>
</organism>
<evidence type="ECO:0000256" key="2">
    <source>
        <dbReference type="SAM" id="SignalP"/>
    </source>
</evidence>
<feature type="region of interest" description="Disordered" evidence="1">
    <location>
        <begin position="30"/>
        <end position="49"/>
    </location>
</feature>
<dbReference type="Proteomes" id="UP000318538">
    <property type="component" value="Chromosome"/>
</dbReference>
<gene>
    <name evidence="3" type="ORF">K227x_08200</name>
</gene>
<evidence type="ECO:0000256" key="1">
    <source>
        <dbReference type="SAM" id="MobiDB-lite"/>
    </source>
</evidence>
<feature type="chain" id="PRO_5021724872" evidence="2">
    <location>
        <begin position="23"/>
        <end position="624"/>
    </location>
</feature>
<feature type="signal peptide" evidence="2">
    <location>
        <begin position="1"/>
        <end position="22"/>
    </location>
</feature>